<keyword evidence="3" id="KW-0732">Signal</keyword>
<dbReference type="AlphaFoldDB" id="A0A3E0U3H1"/>
<dbReference type="NCBIfam" id="NF012211">
    <property type="entry name" value="tand_rpt_95"/>
    <property type="match status" value="2"/>
</dbReference>
<proteinExistence type="predicted"/>
<evidence type="ECO:0000313" key="5">
    <source>
        <dbReference type="Proteomes" id="UP000256899"/>
    </source>
</evidence>
<keyword evidence="5" id="KW-1185">Reference proteome</keyword>
<dbReference type="Gene3D" id="3.40.390.10">
    <property type="entry name" value="Collagenase (Catalytic Domain)"/>
    <property type="match status" value="1"/>
</dbReference>
<comment type="caution">
    <text evidence="4">The sequence shown here is derived from an EMBL/GenBank/DDBJ whole genome shotgun (WGS) entry which is preliminary data.</text>
</comment>
<dbReference type="PANTHER" id="PTHR11905">
    <property type="entry name" value="ADAM A DISINTEGRIN AND METALLOPROTEASE DOMAIN"/>
    <property type="match status" value="1"/>
</dbReference>
<protein>
    <submittedName>
        <fullName evidence="4">Tandem-95 repeat protein</fullName>
    </submittedName>
</protein>
<accession>A0A3E0U3H1</accession>
<evidence type="ECO:0000256" key="2">
    <source>
        <dbReference type="SAM" id="Phobius"/>
    </source>
</evidence>
<dbReference type="GO" id="GO:0008237">
    <property type="term" value="F:metallopeptidase activity"/>
    <property type="evidence" value="ECO:0007669"/>
    <property type="project" value="InterPro"/>
</dbReference>
<feature type="signal peptide" evidence="3">
    <location>
        <begin position="1"/>
        <end position="26"/>
    </location>
</feature>
<dbReference type="Gene3D" id="2.60.40.3440">
    <property type="match status" value="1"/>
</dbReference>
<dbReference type="InterPro" id="IPR024079">
    <property type="entry name" value="MetalloPept_cat_dom_sf"/>
</dbReference>
<dbReference type="Gene3D" id="2.60.40.10">
    <property type="entry name" value="Immunoglobulins"/>
    <property type="match status" value="1"/>
</dbReference>
<feature type="chain" id="PRO_5017674136" evidence="3">
    <location>
        <begin position="27"/>
        <end position="1000"/>
    </location>
</feature>
<reference evidence="5" key="1">
    <citation type="submission" date="2018-08" db="EMBL/GenBank/DDBJ databases">
        <title>Thalassotalea euphylliae genome.</title>
        <authorList>
            <person name="Summers S."/>
            <person name="Rice S.A."/>
            <person name="Freckelton M.L."/>
            <person name="Nedved B.T."/>
            <person name="Hadfield M.G."/>
        </authorList>
    </citation>
    <scope>NUCLEOTIDE SEQUENCE [LARGE SCALE GENOMIC DNA]</scope>
    <source>
        <strain evidence="5">H3</strain>
    </source>
</reference>
<name>A0A3E0U3H1_9GAMM</name>
<dbReference type="SUPFAM" id="SSF55486">
    <property type="entry name" value="Metalloproteases ('zincins'), catalytic domain"/>
    <property type="match status" value="1"/>
</dbReference>
<dbReference type="Proteomes" id="UP000256899">
    <property type="component" value="Unassembled WGS sequence"/>
</dbReference>
<dbReference type="Pfam" id="PF13583">
    <property type="entry name" value="Reprolysin_4"/>
    <property type="match status" value="1"/>
</dbReference>
<evidence type="ECO:0000256" key="1">
    <source>
        <dbReference type="SAM" id="MobiDB-lite"/>
    </source>
</evidence>
<keyword evidence="2" id="KW-0812">Transmembrane</keyword>
<evidence type="ECO:0000313" key="4">
    <source>
        <dbReference type="EMBL" id="REL31264.1"/>
    </source>
</evidence>
<gene>
    <name evidence="4" type="ORF">DXX94_11385</name>
</gene>
<keyword evidence="2" id="KW-0472">Membrane</keyword>
<dbReference type="PANTHER" id="PTHR11905:SF159">
    <property type="entry name" value="ADAM METALLOPROTEASE"/>
    <property type="match status" value="1"/>
</dbReference>
<dbReference type="EMBL" id="QUOT01000001">
    <property type="protein sequence ID" value="REL31264.1"/>
    <property type="molecule type" value="Genomic_DNA"/>
</dbReference>
<feature type="transmembrane region" description="Helical" evidence="2">
    <location>
        <begin position="975"/>
        <end position="994"/>
    </location>
</feature>
<sequence length="1000" mass="106536">MQAVRMIKKISLIPWLMLFVSGHSYSDTQQQVHSVFTAWTTIANIPSDSSSLMSASSDVQSNVRSFARQEYLSQIDFTQLSANVDAVTGAQQAEAFIISVPLPTGELVNFTLSPSRAIDGALAEKYPNITTFNGVQVNQPDNVGKFELTPAGFRGMFYHQGKLVYLDPKYLDNNRIYTSYYQQDALEHGQASATRYQPKITRQLSGELAQSKQANQTVKAARTPVQLKEYRLAITTTGEYTAFFQGSVSNVMAELATLVNRINMIFEQELAVRMILVANNDQLIFTDAESDPFQNELNNDSDESTRVISNIIGSNNYDVGHVLGTDGGGLAFLGAVCIDSIKGGGATGSFRPTGSSFYVDLVAHELGHQFGASHTFNGLTDSCGGGNRAAGSSYEVGSGSTIMAYAGICGSQNIQFRADPFFHGHSMDQMASHLARFPSCGISTEQVNRNPVVDAGSDFSIPANTPFTLTGTGTDEDGDELTYDWQQFDLGPGSNGTSEQVDDGQRPLFRVFAPQSVPSRTFPRLTDVLSGTLTLGETFATTNRDLNFRLIVRDNNGGVASDNTVVNVVNTGETFAVTEPSLNDSWTSAEQLVQWNVAGTDLTPINCAAVAIDLSLDGGNTFDVNLATSAPNTGSFTVNLPALSSNNARLRVSCADNVFFAVNEGRFSVNNSQALSFEIMGLSNPLAVDEDQQLTLSVANFTIQGQVADSLIISEGDNYSVDDSTVIPDTNFNGSLSIEVRAVAGSEQTPVFSAQVAVAAVNDAPVATDDELMLVQGANTQQINVLSNDSDVDAQDNLTLSQLLYTGDGQASIVNNQISYTPATTFTGEETISYTVSDSSGATDTANLIITVNEVDVNNPPSTNNDSITLTQGSGNQLIDVLANDSDPDAGDTLTLTSIDYSGNGQASISNNQISYTPAATFSGQENIAYTISDSSGLSATGLLNITVNAAPQPPTPAPVEPESNESGGSGGGSLYWLTILLFVAGSFRVVGFYQRGERK</sequence>
<feature type="region of interest" description="Disordered" evidence="1">
    <location>
        <begin position="950"/>
        <end position="969"/>
    </location>
</feature>
<evidence type="ECO:0000256" key="3">
    <source>
        <dbReference type="SAM" id="SignalP"/>
    </source>
</evidence>
<dbReference type="Gene3D" id="2.60.40.2810">
    <property type="match status" value="1"/>
</dbReference>
<organism evidence="4 5">
    <name type="scientific">Thalassotalea euphylliae</name>
    <dbReference type="NCBI Taxonomy" id="1655234"/>
    <lineage>
        <taxon>Bacteria</taxon>
        <taxon>Pseudomonadati</taxon>
        <taxon>Pseudomonadota</taxon>
        <taxon>Gammaproteobacteria</taxon>
        <taxon>Alteromonadales</taxon>
        <taxon>Colwelliaceae</taxon>
        <taxon>Thalassotalea</taxon>
    </lineage>
</organism>
<dbReference type="Pfam" id="PF17963">
    <property type="entry name" value="Big_9"/>
    <property type="match status" value="2"/>
</dbReference>
<keyword evidence="2" id="KW-1133">Transmembrane helix</keyword>
<dbReference type="InterPro" id="IPR013783">
    <property type="entry name" value="Ig-like_fold"/>
</dbReference>